<name>A0AA96V6I4_9EURY</name>
<dbReference type="PANTHER" id="PTHR24960">
    <property type="entry name" value="PHOTOSYSTEM I IRON-SULFUR CENTER-RELATED"/>
    <property type="match status" value="1"/>
</dbReference>
<accession>A0AA96V6I4</accession>
<evidence type="ECO:0000313" key="6">
    <source>
        <dbReference type="EMBL" id="WNY26028.1"/>
    </source>
</evidence>
<dbReference type="GO" id="GO:0016491">
    <property type="term" value="F:oxidoreductase activity"/>
    <property type="evidence" value="ECO:0007669"/>
    <property type="project" value="UniProtKB-ARBA"/>
</dbReference>
<dbReference type="GO" id="GO:0051539">
    <property type="term" value="F:4 iron, 4 sulfur cluster binding"/>
    <property type="evidence" value="ECO:0007669"/>
    <property type="project" value="UniProtKB-KW"/>
</dbReference>
<reference evidence="6 7" key="1">
    <citation type="submission" date="2023-07" db="EMBL/GenBank/DDBJ databases">
        <title>Closed genoem sequence of Methanosarcinaceae archaeon Ac7.</title>
        <authorList>
            <person name="Poehlein A."/>
            <person name="Protasov E."/>
            <person name="Platt K."/>
            <person name="Reeh H."/>
            <person name="Daniel R."/>
            <person name="Brune A."/>
        </authorList>
    </citation>
    <scope>NUCLEOTIDE SEQUENCE [LARGE SCALE GENOMIC DNA]</scope>
    <source>
        <strain evidence="6 7">Ac7</strain>
    </source>
</reference>
<evidence type="ECO:0000256" key="2">
    <source>
        <dbReference type="ARBA" id="ARBA00022723"/>
    </source>
</evidence>
<keyword evidence="3" id="KW-0408">Iron</keyword>
<evidence type="ECO:0000259" key="5">
    <source>
        <dbReference type="PROSITE" id="PS51379"/>
    </source>
</evidence>
<dbReference type="InterPro" id="IPR050157">
    <property type="entry name" value="PSI_iron-sulfur_center"/>
</dbReference>
<dbReference type="PROSITE" id="PS51379">
    <property type="entry name" value="4FE4S_FER_2"/>
    <property type="match status" value="2"/>
</dbReference>
<feature type="domain" description="4Fe-4S ferredoxin-type" evidence="5">
    <location>
        <begin position="1"/>
        <end position="29"/>
    </location>
</feature>
<dbReference type="Pfam" id="PF00037">
    <property type="entry name" value="Fer4"/>
    <property type="match status" value="1"/>
</dbReference>
<dbReference type="GO" id="GO:0046872">
    <property type="term" value="F:metal ion binding"/>
    <property type="evidence" value="ECO:0007669"/>
    <property type="project" value="UniProtKB-KW"/>
</dbReference>
<dbReference type="Proteomes" id="UP001303587">
    <property type="component" value="Chromosome"/>
</dbReference>
<dbReference type="AlphaFoldDB" id="A0AA96V6I4"/>
<evidence type="ECO:0000256" key="1">
    <source>
        <dbReference type="ARBA" id="ARBA00022485"/>
    </source>
</evidence>
<proteinExistence type="predicted"/>
<dbReference type="GeneID" id="89230694"/>
<sequence length="62" mass="6347">MLAVIDKNECTGCGACVDEKECPTNSLSMGTEYSVVDKTTCTGCGACVDVCPTAAISIHKAT</sequence>
<evidence type="ECO:0000313" key="7">
    <source>
        <dbReference type="Proteomes" id="UP001303587"/>
    </source>
</evidence>
<dbReference type="EMBL" id="CP131060">
    <property type="protein sequence ID" value="WNY26028.1"/>
    <property type="molecule type" value="Genomic_DNA"/>
</dbReference>
<gene>
    <name evidence="6" type="primary">fdxA</name>
    <name evidence="6" type="ORF">MsAc7_16000</name>
</gene>
<keyword evidence="1" id="KW-0004">4Fe-4S</keyword>
<keyword evidence="4" id="KW-0411">Iron-sulfur</keyword>
<dbReference type="PANTHER" id="PTHR24960:SF79">
    <property type="entry name" value="PHOTOSYSTEM I IRON-SULFUR CENTER"/>
    <property type="match status" value="1"/>
</dbReference>
<dbReference type="Pfam" id="PF12800">
    <property type="entry name" value="Fer4_4"/>
    <property type="match status" value="1"/>
</dbReference>
<feature type="domain" description="4Fe-4S ferredoxin-type" evidence="5">
    <location>
        <begin position="32"/>
        <end position="61"/>
    </location>
</feature>
<evidence type="ECO:0000256" key="3">
    <source>
        <dbReference type="ARBA" id="ARBA00023004"/>
    </source>
</evidence>
<keyword evidence="7" id="KW-1185">Reference proteome</keyword>
<dbReference type="InterPro" id="IPR017896">
    <property type="entry name" value="4Fe4S_Fe-S-bd"/>
</dbReference>
<dbReference type="PROSITE" id="PS00198">
    <property type="entry name" value="4FE4S_FER_1"/>
    <property type="match status" value="1"/>
</dbReference>
<protein>
    <submittedName>
        <fullName evidence="6">4Fe-4S ferredoxin FdxA</fullName>
    </submittedName>
</protein>
<evidence type="ECO:0000256" key="4">
    <source>
        <dbReference type="ARBA" id="ARBA00023014"/>
    </source>
</evidence>
<dbReference type="Gene3D" id="3.30.70.20">
    <property type="match status" value="2"/>
</dbReference>
<organism evidence="6 7">
    <name type="scientific">Methanolapillus millepedarum</name>
    <dbReference type="NCBI Taxonomy" id="3028296"/>
    <lineage>
        <taxon>Archaea</taxon>
        <taxon>Methanobacteriati</taxon>
        <taxon>Methanobacteriota</taxon>
        <taxon>Stenosarchaea group</taxon>
        <taxon>Methanomicrobia</taxon>
        <taxon>Methanosarcinales</taxon>
        <taxon>Methanosarcinaceae</taxon>
        <taxon>Methanolapillus</taxon>
    </lineage>
</organism>
<keyword evidence="2" id="KW-0479">Metal-binding</keyword>
<dbReference type="RefSeq" id="WP_338102364.1">
    <property type="nucleotide sequence ID" value="NZ_CP131060.1"/>
</dbReference>
<dbReference type="InterPro" id="IPR017900">
    <property type="entry name" value="4Fe4S_Fe_S_CS"/>
</dbReference>
<dbReference type="SUPFAM" id="SSF54862">
    <property type="entry name" value="4Fe-4S ferredoxins"/>
    <property type="match status" value="1"/>
</dbReference>